<dbReference type="GO" id="GO:0006631">
    <property type="term" value="P:fatty acid metabolic process"/>
    <property type="evidence" value="ECO:0007669"/>
    <property type="project" value="TreeGrafter"/>
</dbReference>
<comment type="similarity">
    <text evidence="1">Belongs to the ATP-dependent AMP-binding enzyme family.</text>
</comment>
<dbReference type="AlphaFoldDB" id="A0A179ESW2"/>
<evidence type="ECO:0000313" key="5">
    <source>
        <dbReference type="Proteomes" id="UP000078516"/>
    </source>
</evidence>
<dbReference type="RefSeq" id="WP_067481814.1">
    <property type="nucleotide sequence ID" value="NZ_CP171004.1"/>
</dbReference>
<accession>A0A179ESW2</accession>
<evidence type="ECO:0000256" key="2">
    <source>
        <dbReference type="ARBA" id="ARBA00022598"/>
    </source>
</evidence>
<dbReference type="PANTHER" id="PTHR43201">
    <property type="entry name" value="ACYL-COA SYNTHETASE"/>
    <property type="match status" value="1"/>
</dbReference>
<dbReference type="PANTHER" id="PTHR43201:SF5">
    <property type="entry name" value="MEDIUM-CHAIN ACYL-COA LIGASE ACSF2, MITOCHONDRIAL"/>
    <property type="match status" value="1"/>
</dbReference>
<reference evidence="4 5" key="1">
    <citation type="submission" date="2016-04" db="EMBL/GenBank/DDBJ databases">
        <title>Draft genome of an Enterococcus thailandicus strain isolated from bovine feces.</title>
        <authorList>
            <person name="Beukers A.G."/>
            <person name="Zaheer R."/>
            <person name="Goji N."/>
            <person name="Cook S.R."/>
            <person name="Amoako K."/>
            <person name="Chaves A.V."/>
            <person name="Ward M.P."/>
            <person name="Mcallister T.A."/>
        </authorList>
    </citation>
    <scope>NUCLEOTIDE SEQUENCE [LARGE SCALE GENOMIC DNA]</scope>
    <source>
        <strain evidence="4 5">F0711D 46</strain>
    </source>
</reference>
<dbReference type="Proteomes" id="UP000078516">
    <property type="component" value="Unassembled WGS sequence"/>
</dbReference>
<evidence type="ECO:0000256" key="1">
    <source>
        <dbReference type="ARBA" id="ARBA00006432"/>
    </source>
</evidence>
<dbReference type="InterPro" id="IPR042099">
    <property type="entry name" value="ANL_N_sf"/>
</dbReference>
<comment type="caution">
    <text evidence="4">The sequence shown here is derived from an EMBL/GenBank/DDBJ whole genome shotgun (WGS) entry which is preliminary data.</text>
</comment>
<name>A0A179ESW2_ENTTH</name>
<dbReference type="Gene3D" id="3.30.300.30">
    <property type="match status" value="1"/>
</dbReference>
<dbReference type="Pfam" id="PF00501">
    <property type="entry name" value="AMP-binding"/>
    <property type="match status" value="1"/>
</dbReference>
<proteinExistence type="inferred from homology"/>
<feature type="domain" description="AMP-dependent synthetase/ligase" evidence="3">
    <location>
        <begin position="108"/>
        <end position="309"/>
    </location>
</feature>
<keyword evidence="2" id="KW-0436">Ligase</keyword>
<protein>
    <recommendedName>
        <fullName evidence="3">AMP-dependent synthetase/ligase domain-containing protein</fullName>
    </recommendedName>
</protein>
<sequence>MIPFSNISKEKTAIIYHEQFINYGKLQQMSRSYQKKIQKEEERIVFIPMDECPETVYKLIACILAKKIFVPISNQRPEEQVNKLIGEFSSSILWTKEICHFQTNNKPILFPEDTLFIGFTSGTTGERKGFIRNQKSWINSLNIFHSVPVFAKKNYVTCLTPLHYSLGLYTLLQTLCSGQTYLLGIRKISSLASNPAVLNDSQIFSVPTVFNYWIEKMEKPMFGTFDVILGGESVTENQRKTFASKCPEARLFDFYGTSETSFISYNDQQLPERNCLGNFFPKVQVTILDADDSIGEIAVKSPMNFQGYLNNGQIILAEETIKTGDLGKYEKVLFYFGRKDKRINRKGEKIFPAYLEKIVLQLPQIKDALIYGVSDPELGERVLAEVVWKDEPLALSAINEFIKENSYRKGKIDTLLSVQEIQYNESGKKKRFIQEK</sequence>
<evidence type="ECO:0000313" key="4">
    <source>
        <dbReference type="EMBL" id="OAQ56287.1"/>
    </source>
</evidence>
<dbReference type="EMBL" id="LWMN01000010">
    <property type="protein sequence ID" value="OAQ56287.1"/>
    <property type="molecule type" value="Genomic_DNA"/>
</dbReference>
<evidence type="ECO:0000259" key="3">
    <source>
        <dbReference type="Pfam" id="PF00501"/>
    </source>
</evidence>
<dbReference type="Gene3D" id="3.40.50.12780">
    <property type="entry name" value="N-terminal domain of ligase-like"/>
    <property type="match status" value="1"/>
</dbReference>
<dbReference type="GO" id="GO:0031956">
    <property type="term" value="F:medium-chain fatty acid-CoA ligase activity"/>
    <property type="evidence" value="ECO:0007669"/>
    <property type="project" value="TreeGrafter"/>
</dbReference>
<dbReference type="InterPro" id="IPR045851">
    <property type="entry name" value="AMP-bd_C_sf"/>
</dbReference>
<dbReference type="SUPFAM" id="SSF56801">
    <property type="entry name" value="Acetyl-CoA synthetase-like"/>
    <property type="match status" value="1"/>
</dbReference>
<dbReference type="InterPro" id="IPR000873">
    <property type="entry name" value="AMP-dep_synth/lig_dom"/>
</dbReference>
<organism evidence="4 5">
    <name type="scientific">Enterococcus thailandicus</name>
    <dbReference type="NCBI Taxonomy" id="417368"/>
    <lineage>
        <taxon>Bacteria</taxon>
        <taxon>Bacillati</taxon>
        <taxon>Bacillota</taxon>
        <taxon>Bacilli</taxon>
        <taxon>Lactobacillales</taxon>
        <taxon>Enterococcaceae</taxon>
        <taxon>Enterococcus</taxon>
    </lineage>
</organism>
<gene>
    <name evidence="4" type="ORF">A6E74_02435</name>
</gene>
<keyword evidence="5" id="KW-1185">Reference proteome</keyword>